<keyword evidence="1" id="KW-1133">Transmembrane helix</keyword>
<keyword evidence="3" id="KW-1185">Reference proteome</keyword>
<dbReference type="BioCyc" id="PSP1104324:GJSN-2801-MONOMER"/>
<evidence type="ECO:0000313" key="3">
    <source>
        <dbReference type="Proteomes" id="UP000005867"/>
    </source>
</evidence>
<dbReference type="HOGENOM" id="CLU_151097_0_0_2"/>
<reference evidence="2 3" key="1">
    <citation type="journal article" date="2012" name="J. Bacteriol.">
        <title>Complete genome sequence of strain 1860, a crenarchaeon of the genus pyrobaculum able to grow with various electron acceptors.</title>
        <authorList>
            <person name="Mardanov A.V."/>
            <person name="Gumerov V.M."/>
            <person name="Slobodkina G.B."/>
            <person name="Beletsky A.V."/>
            <person name="Bonch-Osmolovskaya E.A."/>
            <person name="Ravin N.V."/>
            <person name="Skryabin K.G."/>
        </authorList>
    </citation>
    <scope>NUCLEOTIDE SEQUENCE [LARGE SCALE GENOMIC DNA]</scope>
    <source>
        <strain evidence="2 3">1860</strain>
    </source>
</reference>
<feature type="transmembrane region" description="Helical" evidence="1">
    <location>
        <begin position="116"/>
        <end position="135"/>
    </location>
</feature>
<sequence length="141" mass="14655">MIDIIILSAALFFGILTVYSRDNVYSATSLAASAGAVGAYYAYLAQFAPAFLIFVIYIGAVMLLVIVTAAMYGGTQRWAGRYLLVATLFTLAAAALGVLAIAAPQRAPSPAQPPDLLNAVVMLIGVAVASLVVAIETGRRT</sequence>
<dbReference type="KEGG" id="pyr:P186_2863"/>
<dbReference type="Proteomes" id="UP000005867">
    <property type="component" value="Chromosome"/>
</dbReference>
<organism evidence="2 3">
    <name type="scientific">Pyrobaculum ferrireducens</name>
    <dbReference type="NCBI Taxonomy" id="1104324"/>
    <lineage>
        <taxon>Archaea</taxon>
        <taxon>Thermoproteota</taxon>
        <taxon>Thermoprotei</taxon>
        <taxon>Thermoproteales</taxon>
        <taxon>Thermoproteaceae</taxon>
        <taxon>Pyrobaculum</taxon>
    </lineage>
</organism>
<dbReference type="RefSeq" id="WP_014290064.1">
    <property type="nucleotide sequence ID" value="NC_016645.1"/>
</dbReference>
<keyword evidence="2" id="KW-0830">Ubiquinone</keyword>
<protein>
    <submittedName>
        <fullName evidence="2">NADH-ubiquinone oxidoreductase subunit</fullName>
    </submittedName>
</protein>
<evidence type="ECO:0000256" key="1">
    <source>
        <dbReference type="SAM" id="Phobius"/>
    </source>
</evidence>
<accession>G7VFN3</accession>
<dbReference type="Gene3D" id="1.20.120.1200">
    <property type="entry name" value="NADH-ubiquinone/plastoquinone oxidoreductase chain 6, subunit NuoJ"/>
    <property type="match status" value="1"/>
</dbReference>
<dbReference type="AlphaFoldDB" id="G7VFN3"/>
<dbReference type="EMBL" id="CP003098">
    <property type="protein sequence ID" value="AET34239.1"/>
    <property type="molecule type" value="Genomic_DNA"/>
</dbReference>
<feature type="transmembrane region" description="Helical" evidence="1">
    <location>
        <begin position="82"/>
        <end position="104"/>
    </location>
</feature>
<name>G7VFN3_9CREN</name>
<keyword evidence="1" id="KW-0472">Membrane</keyword>
<dbReference type="OrthoDB" id="29283at2157"/>
<dbReference type="eggNOG" id="arCOG05520">
    <property type="taxonomic scope" value="Archaea"/>
</dbReference>
<keyword evidence="1" id="KW-0812">Transmembrane</keyword>
<dbReference type="InterPro" id="IPR042106">
    <property type="entry name" value="Nuo/plastoQ_OxRdtase_6_NuoJ"/>
</dbReference>
<dbReference type="GeneID" id="11594462"/>
<evidence type="ECO:0000313" key="2">
    <source>
        <dbReference type="EMBL" id="AET34239.1"/>
    </source>
</evidence>
<proteinExistence type="predicted"/>
<dbReference type="STRING" id="1104324.P186_2863"/>
<feature type="transmembrane region" description="Helical" evidence="1">
    <location>
        <begin position="44"/>
        <end position="70"/>
    </location>
</feature>
<gene>
    <name evidence="2" type="ORF">P186_2863</name>
</gene>